<keyword evidence="3" id="KW-1185">Reference proteome</keyword>
<evidence type="ECO:0000313" key="3">
    <source>
        <dbReference type="Proteomes" id="UP000050761"/>
    </source>
</evidence>
<feature type="region of interest" description="Disordered" evidence="1">
    <location>
        <begin position="44"/>
        <end position="83"/>
    </location>
</feature>
<protein>
    <submittedName>
        <fullName evidence="2 4">Uncharacterized protein</fullName>
    </submittedName>
</protein>
<name>A0A183GTC9_HELPZ</name>
<dbReference type="Proteomes" id="UP000050761">
    <property type="component" value="Unassembled WGS sequence"/>
</dbReference>
<feature type="compositionally biased region" description="Polar residues" evidence="1">
    <location>
        <begin position="48"/>
        <end position="59"/>
    </location>
</feature>
<evidence type="ECO:0000256" key="1">
    <source>
        <dbReference type="SAM" id="MobiDB-lite"/>
    </source>
</evidence>
<gene>
    <name evidence="2" type="ORF">HPBE_LOCUS25948</name>
</gene>
<evidence type="ECO:0000313" key="2">
    <source>
        <dbReference type="EMBL" id="VDP54859.1"/>
    </source>
</evidence>
<dbReference type="EMBL" id="UZAH01038897">
    <property type="protein sequence ID" value="VDP54859.1"/>
    <property type="molecule type" value="Genomic_DNA"/>
</dbReference>
<evidence type="ECO:0000313" key="4">
    <source>
        <dbReference type="WBParaSite" id="HPBE_0002594901-mRNA-1"/>
    </source>
</evidence>
<proteinExistence type="predicted"/>
<reference evidence="2 3" key="1">
    <citation type="submission" date="2018-11" db="EMBL/GenBank/DDBJ databases">
        <authorList>
            <consortium name="Pathogen Informatics"/>
        </authorList>
    </citation>
    <scope>NUCLEOTIDE SEQUENCE [LARGE SCALE GENOMIC DNA]</scope>
</reference>
<dbReference type="AlphaFoldDB" id="A0A183GTC9"/>
<sequence length="83" mass="9434">MGSLQFDSRRHRSVQGSRPQGLDIQLLCTACDVLRDGNLIRQQDNRKSNANYASCTGEMSSEDKPRQQWQEGLRSSELRAKSH</sequence>
<accession>A0A3P8IB21</accession>
<feature type="compositionally biased region" description="Basic and acidic residues" evidence="1">
    <location>
        <begin position="74"/>
        <end position="83"/>
    </location>
</feature>
<dbReference type="WBParaSite" id="HPBE_0002594901-mRNA-1">
    <property type="protein sequence ID" value="HPBE_0002594901-mRNA-1"/>
    <property type="gene ID" value="HPBE_0002594901"/>
</dbReference>
<reference evidence="4" key="2">
    <citation type="submission" date="2019-09" db="UniProtKB">
        <authorList>
            <consortium name="WormBaseParasite"/>
        </authorList>
    </citation>
    <scope>IDENTIFICATION</scope>
</reference>
<organism evidence="3 4">
    <name type="scientific">Heligmosomoides polygyrus</name>
    <name type="common">Parasitic roundworm</name>
    <dbReference type="NCBI Taxonomy" id="6339"/>
    <lineage>
        <taxon>Eukaryota</taxon>
        <taxon>Metazoa</taxon>
        <taxon>Ecdysozoa</taxon>
        <taxon>Nematoda</taxon>
        <taxon>Chromadorea</taxon>
        <taxon>Rhabditida</taxon>
        <taxon>Rhabditina</taxon>
        <taxon>Rhabditomorpha</taxon>
        <taxon>Strongyloidea</taxon>
        <taxon>Heligmosomidae</taxon>
        <taxon>Heligmosomoides</taxon>
    </lineage>
</organism>
<accession>A0A183GTC9</accession>